<organism evidence="2 3">
    <name type="scientific">Nitrogeniibacter mangrovi</name>
    <dbReference type="NCBI Taxonomy" id="2016596"/>
    <lineage>
        <taxon>Bacteria</taxon>
        <taxon>Pseudomonadati</taxon>
        <taxon>Pseudomonadota</taxon>
        <taxon>Betaproteobacteria</taxon>
        <taxon>Rhodocyclales</taxon>
        <taxon>Zoogloeaceae</taxon>
        <taxon>Nitrogeniibacter</taxon>
    </lineage>
</organism>
<reference evidence="2 3" key="1">
    <citation type="submission" date="2020-02" db="EMBL/GenBank/DDBJ databases">
        <title>Nitrogenibacter mangrovi gen. nov., sp. nov. isolated from mangrove sediment, a denitrifying betaproteobacterium.</title>
        <authorList>
            <person name="Liao H."/>
            <person name="Tian Y."/>
        </authorList>
    </citation>
    <scope>NUCLEOTIDE SEQUENCE [LARGE SCALE GENOMIC DNA]</scope>
    <source>
        <strain evidence="2 3">M9-3-2</strain>
    </source>
</reference>
<dbReference type="InterPro" id="IPR015867">
    <property type="entry name" value="N-reg_PII/ATP_PRibTrfase_C"/>
</dbReference>
<dbReference type="EMBL" id="CP048836">
    <property type="protein sequence ID" value="QID17678.1"/>
    <property type="molecule type" value="Genomic_DNA"/>
</dbReference>
<accession>A0A6C1B4H9</accession>
<sequence>MKGFQITFFTQQDKRHKHTPMAEWLMLTARDLGLRGATIVPASEGFGQHRRIHSAHFFELADQPQEVVMTATEDEWERLRAHLTAEGLRLPYVKCPIEFGVLGEPDD</sequence>
<dbReference type="Proteomes" id="UP000501991">
    <property type="component" value="Chromosome"/>
</dbReference>
<dbReference type="AlphaFoldDB" id="A0A6C1B4H9"/>
<gene>
    <name evidence="2" type="ORF">G3580_08500</name>
</gene>
<dbReference type="InterPro" id="IPR003793">
    <property type="entry name" value="UPF0166"/>
</dbReference>
<evidence type="ECO:0000313" key="2">
    <source>
        <dbReference type="EMBL" id="QID17678.1"/>
    </source>
</evidence>
<evidence type="ECO:0000313" key="3">
    <source>
        <dbReference type="Proteomes" id="UP000501991"/>
    </source>
</evidence>
<evidence type="ECO:0000256" key="1">
    <source>
        <dbReference type="ARBA" id="ARBA00010554"/>
    </source>
</evidence>
<keyword evidence="3" id="KW-1185">Reference proteome</keyword>
<comment type="similarity">
    <text evidence="1">Belongs to the UPF0166 family.</text>
</comment>
<protein>
    <submittedName>
        <fullName evidence="2">DUF190 domain-containing protein</fullName>
    </submittedName>
</protein>
<dbReference type="RefSeq" id="WP_173764842.1">
    <property type="nucleotide sequence ID" value="NZ_CP048836.1"/>
</dbReference>
<dbReference type="Gene3D" id="3.30.70.120">
    <property type="match status" value="1"/>
</dbReference>
<dbReference type="Pfam" id="PF02641">
    <property type="entry name" value="DUF190"/>
    <property type="match status" value="1"/>
</dbReference>
<proteinExistence type="inferred from homology"/>
<name>A0A6C1B4H9_9RHOO</name>
<dbReference type="InterPro" id="IPR011322">
    <property type="entry name" value="N-reg_PII-like_a/b"/>
</dbReference>
<dbReference type="KEGG" id="azq:G3580_08500"/>
<dbReference type="SUPFAM" id="SSF54913">
    <property type="entry name" value="GlnB-like"/>
    <property type="match status" value="1"/>
</dbReference>